<dbReference type="PROSITE" id="PS51704">
    <property type="entry name" value="GP_PDE"/>
    <property type="match status" value="1"/>
</dbReference>
<dbReference type="SUPFAM" id="SSF51695">
    <property type="entry name" value="PLC-like phosphodiesterases"/>
    <property type="match status" value="1"/>
</dbReference>
<dbReference type="VEuPathDB" id="FungiDB:PSTT_14413"/>
<sequence length="362" mass="40314">MSASQTSLSHQPFEDSLHQALPTHQLASGFTLGNKSCPLPLCWGHRGASATFPENTLSSFEAAIKDGAEGIESDVHVSADNVVLMFHDPSLERTTNGQGMIESLPYIGGIDAICTLKAPHQKIPTFDETMDLLMLKENQHVIFNIDCKPNNDPERLFTLIKASIEKFPDHATLLSPRLVLGLWHPKFLDHSARLLPALKKAYIGNSPSMARKYFWDACQGFSMKFSCLVGWEGLSFREDCQKAGKSLLVWTVNDRQEMIEACKWGVYAILTDKTADYLALRQQIKGTFFPFSLSLFFCPPESVANAVFRAPLDDWSAVTAETSALFPYSSIHYNGLVSWLWGQLDSYSLSRSVGPFHPMTTQ</sequence>
<dbReference type="Proteomes" id="UP000239156">
    <property type="component" value="Unassembled WGS sequence"/>
</dbReference>
<dbReference type="EMBL" id="PKSL01000226">
    <property type="protein sequence ID" value="POV98458.1"/>
    <property type="molecule type" value="Genomic_DNA"/>
</dbReference>
<protein>
    <recommendedName>
        <fullName evidence="1">GP-PDE domain-containing protein</fullName>
    </recommendedName>
</protein>
<evidence type="ECO:0000313" key="2">
    <source>
        <dbReference type="EMBL" id="POV98458.1"/>
    </source>
</evidence>
<keyword evidence="3" id="KW-1185">Reference proteome</keyword>
<proteinExistence type="predicted"/>
<dbReference type="AlphaFoldDB" id="A0A2S4UMB9"/>
<name>A0A2S4UMB9_9BASI</name>
<comment type="caution">
    <text evidence="2">The sequence shown here is derived from an EMBL/GenBank/DDBJ whole genome shotgun (WGS) entry which is preliminary data.</text>
</comment>
<organism evidence="2 3">
    <name type="scientific">Puccinia striiformis</name>
    <dbReference type="NCBI Taxonomy" id="27350"/>
    <lineage>
        <taxon>Eukaryota</taxon>
        <taxon>Fungi</taxon>
        <taxon>Dikarya</taxon>
        <taxon>Basidiomycota</taxon>
        <taxon>Pucciniomycotina</taxon>
        <taxon>Pucciniomycetes</taxon>
        <taxon>Pucciniales</taxon>
        <taxon>Pucciniaceae</taxon>
        <taxon>Puccinia</taxon>
    </lineage>
</organism>
<feature type="domain" description="GP-PDE" evidence="1">
    <location>
        <begin position="40"/>
        <end position="281"/>
    </location>
</feature>
<accession>A0A2S4UMB9</accession>
<evidence type="ECO:0000313" key="3">
    <source>
        <dbReference type="Proteomes" id="UP000239156"/>
    </source>
</evidence>
<dbReference type="InterPro" id="IPR017946">
    <property type="entry name" value="PLC-like_Pdiesterase_TIM-brl"/>
</dbReference>
<gene>
    <name evidence="2" type="ORF">PSTT_14413</name>
</gene>
<dbReference type="InterPro" id="IPR030395">
    <property type="entry name" value="GP_PDE_dom"/>
</dbReference>
<evidence type="ECO:0000259" key="1">
    <source>
        <dbReference type="PROSITE" id="PS51704"/>
    </source>
</evidence>
<dbReference type="PANTHER" id="PTHR43805:SF1">
    <property type="entry name" value="GP-PDE DOMAIN-CONTAINING PROTEIN"/>
    <property type="match status" value="1"/>
</dbReference>
<dbReference type="GO" id="GO:0008081">
    <property type="term" value="F:phosphoric diester hydrolase activity"/>
    <property type="evidence" value="ECO:0007669"/>
    <property type="project" value="InterPro"/>
</dbReference>
<dbReference type="Pfam" id="PF03009">
    <property type="entry name" value="GDPD"/>
    <property type="match status" value="1"/>
</dbReference>
<dbReference type="Gene3D" id="3.20.20.190">
    <property type="entry name" value="Phosphatidylinositol (PI) phosphodiesterase"/>
    <property type="match status" value="1"/>
</dbReference>
<dbReference type="PANTHER" id="PTHR43805">
    <property type="entry name" value="GLYCEROPHOSPHORYL DIESTER PHOSPHODIESTERASE"/>
    <property type="match status" value="1"/>
</dbReference>
<dbReference type="GO" id="GO:0006629">
    <property type="term" value="P:lipid metabolic process"/>
    <property type="evidence" value="ECO:0007669"/>
    <property type="project" value="InterPro"/>
</dbReference>
<dbReference type="VEuPathDB" id="FungiDB:PSHT_05653"/>
<reference evidence="2" key="1">
    <citation type="submission" date="2017-12" db="EMBL/GenBank/DDBJ databases">
        <title>Gene loss provides genomic basis for host adaptation in cereal stripe rust fungi.</title>
        <authorList>
            <person name="Xia C."/>
        </authorList>
    </citation>
    <scope>NUCLEOTIDE SEQUENCE [LARGE SCALE GENOMIC DNA]</scope>
    <source>
        <strain evidence="2">93-210</strain>
    </source>
</reference>